<feature type="non-terminal residue" evidence="3">
    <location>
        <position position="766"/>
    </location>
</feature>
<feature type="compositionally biased region" description="Polar residues" evidence="1">
    <location>
        <begin position="171"/>
        <end position="194"/>
    </location>
</feature>
<protein>
    <recommendedName>
        <fullName evidence="2">Fungal-type protein kinase domain-containing protein</fullName>
    </recommendedName>
</protein>
<feature type="compositionally biased region" description="Basic and acidic residues" evidence="1">
    <location>
        <begin position="338"/>
        <end position="350"/>
    </location>
</feature>
<feature type="domain" description="Fungal-type protein kinase" evidence="2">
    <location>
        <begin position="215"/>
        <end position="584"/>
    </location>
</feature>
<feature type="region of interest" description="Disordered" evidence="1">
    <location>
        <begin position="148"/>
        <end position="194"/>
    </location>
</feature>
<gene>
    <name evidence="3" type="ORF">FOMPIDRAFT_84471</name>
</gene>
<evidence type="ECO:0000313" key="4">
    <source>
        <dbReference type="Proteomes" id="UP000015241"/>
    </source>
</evidence>
<reference evidence="3 4" key="1">
    <citation type="journal article" date="2012" name="Science">
        <title>The Paleozoic origin of enzymatic lignin decomposition reconstructed from 31 fungal genomes.</title>
        <authorList>
            <person name="Floudas D."/>
            <person name="Binder M."/>
            <person name="Riley R."/>
            <person name="Barry K."/>
            <person name="Blanchette R.A."/>
            <person name="Henrissat B."/>
            <person name="Martinez A.T."/>
            <person name="Otillar R."/>
            <person name="Spatafora J.W."/>
            <person name="Yadav J.S."/>
            <person name="Aerts A."/>
            <person name="Benoit I."/>
            <person name="Boyd A."/>
            <person name="Carlson A."/>
            <person name="Copeland A."/>
            <person name="Coutinho P.M."/>
            <person name="de Vries R.P."/>
            <person name="Ferreira P."/>
            <person name="Findley K."/>
            <person name="Foster B."/>
            <person name="Gaskell J."/>
            <person name="Glotzer D."/>
            <person name="Gorecki P."/>
            <person name="Heitman J."/>
            <person name="Hesse C."/>
            <person name="Hori C."/>
            <person name="Igarashi K."/>
            <person name="Jurgens J.A."/>
            <person name="Kallen N."/>
            <person name="Kersten P."/>
            <person name="Kohler A."/>
            <person name="Kuees U."/>
            <person name="Kumar T.K.A."/>
            <person name="Kuo A."/>
            <person name="LaButti K."/>
            <person name="Larrondo L.F."/>
            <person name="Lindquist E."/>
            <person name="Ling A."/>
            <person name="Lombard V."/>
            <person name="Lucas S."/>
            <person name="Lundell T."/>
            <person name="Martin R."/>
            <person name="McLaughlin D.J."/>
            <person name="Morgenstern I."/>
            <person name="Morin E."/>
            <person name="Murat C."/>
            <person name="Nagy L.G."/>
            <person name="Nolan M."/>
            <person name="Ohm R.A."/>
            <person name="Patyshakuliyeva A."/>
            <person name="Rokas A."/>
            <person name="Ruiz-Duenas F.J."/>
            <person name="Sabat G."/>
            <person name="Salamov A."/>
            <person name="Samejima M."/>
            <person name="Schmutz J."/>
            <person name="Slot J.C."/>
            <person name="St John F."/>
            <person name="Stenlid J."/>
            <person name="Sun H."/>
            <person name="Sun S."/>
            <person name="Syed K."/>
            <person name="Tsang A."/>
            <person name="Wiebenga A."/>
            <person name="Young D."/>
            <person name="Pisabarro A."/>
            <person name="Eastwood D.C."/>
            <person name="Martin F."/>
            <person name="Cullen D."/>
            <person name="Grigoriev I.V."/>
            <person name="Hibbett D.S."/>
        </authorList>
    </citation>
    <scope>NUCLEOTIDE SEQUENCE</scope>
    <source>
        <strain evidence="4">FP-58527</strain>
    </source>
</reference>
<dbReference type="EMBL" id="KE504180">
    <property type="protein sequence ID" value="EPS97077.1"/>
    <property type="molecule type" value="Genomic_DNA"/>
</dbReference>
<dbReference type="STRING" id="743788.S8DWU0"/>
<dbReference type="Proteomes" id="UP000015241">
    <property type="component" value="Unassembled WGS sequence"/>
</dbReference>
<evidence type="ECO:0000259" key="2">
    <source>
        <dbReference type="Pfam" id="PF17667"/>
    </source>
</evidence>
<feature type="region of interest" description="Disordered" evidence="1">
    <location>
        <begin position="681"/>
        <end position="720"/>
    </location>
</feature>
<sequence>MTLRTAQIGVETFMQEFLPGKDVPKDLTFKVFNPACSNTRETPMYAELCKVATVVFTEASQREGVTRLVAKETHQCHDPTEMDDYEEDAKPNVTVYLEINDAECAYTIDSRRRRKKAKTTIHVRRKVIRAARSWAYMCIETKADPALSPFMAPNPPQPEEKSAEALGAHGSPTTNKVGPSPTSSSAGLYTSGSPGTANVTAPSFRLVDMEEGTTYMERMSHYAAKIMQRPFLAYCFTIYVCNNYAWLMRWDRAGLVISEPFDFIQHPQLLHSFLYRFACMTDVQRGCDPTVAPATEVEIGRMRAFTNYDTDWHKAKFLSSVEEGPVVKISVPKTDMISRGELERGKKDEQPSGSSEPAPPREFLVGKPVFMSNSPTGSGTKGLIAYDAAEDRLVFLKDCWRPEAETYHPEGEVYLHLHSHHVHYIATPVGAGDVVDDCGGIHTTRAEKYVGGPRWRHYRLILEEVAMPLEEYTTSYEFVDVMYCAVQAHEEAWQAEVLHRDVSAFNIMIRRYRDPKDGIWKCDGLLVDWGLCKFARDLKRPAVRKNRSGTWQFISAVLLVFPGKFAHAVWHDLESFVHVFYWCCLRFHKTNFSGHGLRDKIQLLYDIHETKNGISSGGWEKLLILRRGYQPFDLLGGSLDPALPREESTKPGYGLTELLSSLASLCKEHYKSLEAEIPELATTSSTQPAPAAEPAKIPPRRSGLGMRKRTTQDVKLEEPARPVLSDHSEVLSLLDGALCTGPNDWIDHAKGPDQFARFKSSHLERR</sequence>
<organism evidence="3 4">
    <name type="scientific">Fomitopsis schrenkii</name>
    <name type="common">Brown rot fungus</name>
    <dbReference type="NCBI Taxonomy" id="2126942"/>
    <lineage>
        <taxon>Eukaryota</taxon>
        <taxon>Fungi</taxon>
        <taxon>Dikarya</taxon>
        <taxon>Basidiomycota</taxon>
        <taxon>Agaricomycotina</taxon>
        <taxon>Agaricomycetes</taxon>
        <taxon>Polyporales</taxon>
        <taxon>Fomitopsis</taxon>
    </lineage>
</organism>
<dbReference type="OrthoDB" id="5584477at2759"/>
<dbReference type="AlphaFoldDB" id="S8DWU0"/>
<dbReference type="Gene3D" id="1.10.510.10">
    <property type="entry name" value="Transferase(Phosphotransferase) domain 1"/>
    <property type="match status" value="1"/>
</dbReference>
<evidence type="ECO:0000256" key="1">
    <source>
        <dbReference type="SAM" id="MobiDB-lite"/>
    </source>
</evidence>
<dbReference type="Pfam" id="PF17667">
    <property type="entry name" value="Pkinase_fungal"/>
    <property type="match status" value="1"/>
</dbReference>
<dbReference type="PANTHER" id="PTHR38248:SF2">
    <property type="entry name" value="FUNK1 11"/>
    <property type="match status" value="1"/>
</dbReference>
<dbReference type="PANTHER" id="PTHR38248">
    <property type="entry name" value="FUNK1 6"/>
    <property type="match status" value="1"/>
</dbReference>
<dbReference type="SUPFAM" id="SSF56112">
    <property type="entry name" value="Protein kinase-like (PK-like)"/>
    <property type="match status" value="1"/>
</dbReference>
<keyword evidence="4" id="KW-1185">Reference proteome</keyword>
<evidence type="ECO:0000313" key="3">
    <source>
        <dbReference type="EMBL" id="EPS97077.1"/>
    </source>
</evidence>
<dbReference type="eggNOG" id="ENOG502SIZI">
    <property type="taxonomic scope" value="Eukaryota"/>
</dbReference>
<dbReference type="InterPro" id="IPR011009">
    <property type="entry name" value="Kinase-like_dom_sf"/>
</dbReference>
<dbReference type="InterPro" id="IPR040976">
    <property type="entry name" value="Pkinase_fungal"/>
</dbReference>
<feature type="compositionally biased region" description="Low complexity" evidence="1">
    <location>
        <begin position="681"/>
        <end position="695"/>
    </location>
</feature>
<name>S8DWU0_FOMSC</name>
<dbReference type="InParanoid" id="S8DWU0"/>
<proteinExistence type="predicted"/>
<feature type="region of interest" description="Disordered" evidence="1">
    <location>
        <begin position="338"/>
        <end position="367"/>
    </location>
</feature>
<feature type="compositionally biased region" description="Basic and acidic residues" evidence="1">
    <location>
        <begin position="710"/>
        <end position="720"/>
    </location>
</feature>
<dbReference type="HOGENOM" id="CLU_006410_4_2_1"/>
<accession>S8DWU0</accession>